<feature type="compositionally biased region" description="Low complexity" evidence="18">
    <location>
        <begin position="705"/>
        <end position="715"/>
    </location>
</feature>
<evidence type="ECO:0000256" key="2">
    <source>
        <dbReference type="ARBA" id="ARBA00004123"/>
    </source>
</evidence>
<feature type="region of interest" description="Disordered" evidence="18">
    <location>
        <begin position="405"/>
        <end position="424"/>
    </location>
</feature>
<evidence type="ECO:0000313" key="21">
    <source>
        <dbReference type="Proteomes" id="UP001472866"/>
    </source>
</evidence>
<feature type="compositionally biased region" description="Basic residues" evidence="18">
    <location>
        <begin position="615"/>
        <end position="624"/>
    </location>
</feature>
<keyword evidence="5" id="KW-0158">Chromosome</keyword>
<dbReference type="EMBL" id="CP151508">
    <property type="protein sequence ID" value="WZN63677.1"/>
    <property type="molecule type" value="Genomic_DNA"/>
</dbReference>
<evidence type="ECO:0000256" key="9">
    <source>
        <dbReference type="ARBA" id="ARBA00022763"/>
    </source>
</evidence>
<feature type="compositionally biased region" description="Basic and acidic residues" evidence="18">
    <location>
        <begin position="41"/>
        <end position="66"/>
    </location>
</feature>
<dbReference type="GO" id="GO:0000724">
    <property type="term" value="P:double-strand break repair via homologous recombination"/>
    <property type="evidence" value="ECO:0007669"/>
    <property type="project" value="TreeGrafter"/>
</dbReference>
<comment type="cofactor">
    <cofactor evidence="1 16">
        <name>Mn(2+)</name>
        <dbReference type="ChEBI" id="CHEBI:29035"/>
    </cofactor>
</comment>
<organism evidence="20 21">
    <name type="scientific">Chloropicon roscoffensis</name>
    <dbReference type="NCBI Taxonomy" id="1461544"/>
    <lineage>
        <taxon>Eukaryota</taxon>
        <taxon>Viridiplantae</taxon>
        <taxon>Chlorophyta</taxon>
        <taxon>Chloropicophyceae</taxon>
        <taxon>Chloropicales</taxon>
        <taxon>Chloropicaceae</taxon>
        <taxon>Chloropicon</taxon>
    </lineage>
</organism>
<dbReference type="GO" id="GO:0030145">
    <property type="term" value="F:manganese ion binding"/>
    <property type="evidence" value="ECO:0007669"/>
    <property type="project" value="UniProtKB-UniRule"/>
</dbReference>
<keyword evidence="8 16" id="KW-0255">Endonuclease</keyword>
<evidence type="ECO:0000313" key="20">
    <source>
        <dbReference type="EMBL" id="WZN63677.1"/>
    </source>
</evidence>
<feature type="region of interest" description="Disordered" evidence="18">
    <location>
        <begin position="41"/>
        <end position="85"/>
    </location>
</feature>
<keyword evidence="13 16" id="KW-0464">Manganese</keyword>
<dbReference type="InterPro" id="IPR036361">
    <property type="entry name" value="SAP_dom_sf"/>
</dbReference>
<evidence type="ECO:0000256" key="6">
    <source>
        <dbReference type="ARBA" id="ARBA00022722"/>
    </source>
</evidence>
<dbReference type="InterPro" id="IPR007281">
    <property type="entry name" value="Mre11_DNA-bd"/>
</dbReference>
<keyword evidence="10 16" id="KW-0378">Hydrolase</keyword>
<dbReference type="CDD" id="cd00840">
    <property type="entry name" value="MPP_Mre11_N"/>
    <property type="match status" value="1"/>
</dbReference>
<comment type="subcellular location">
    <subcellularLocation>
        <location evidence="3">Chromosome</location>
    </subcellularLocation>
    <subcellularLocation>
        <location evidence="2 16">Nucleus</location>
    </subcellularLocation>
</comment>
<dbReference type="GO" id="GO:0008296">
    <property type="term" value="F:3'-5'-DNA exonuclease activity"/>
    <property type="evidence" value="ECO:0007669"/>
    <property type="project" value="InterPro"/>
</dbReference>
<dbReference type="SUPFAM" id="SSF56300">
    <property type="entry name" value="Metallo-dependent phosphatases"/>
    <property type="match status" value="1"/>
</dbReference>
<dbReference type="SMART" id="SM00513">
    <property type="entry name" value="SAP"/>
    <property type="match status" value="1"/>
</dbReference>
<accession>A0AAX4PCE7</accession>
<proteinExistence type="inferred from homology"/>
<feature type="compositionally biased region" description="Acidic residues" evidence="18">
    <location>
        <begin position="639"/>
        <end position="654"/>
    </location>
</feature>
<reference evidence="20 21" key="1">
    <citation type="submission" date="2024-03" db="EMBL/GenBank/DDBJ databases">
        <title>Complete genome sequence of the green alga Chloropicon roscoffensis RCC1871.</title>
        <authorList>
            <person name="Lemieux C."/>
            <person name="Pombert J.-F."/>
            <person name="Otis C."/>
            <person name="Turmel M."/>
        </authorList>
    </citation>
    <scope>NUCLEOTIDE SEQUENCE [LARGE SCALE GENOMIC DNA]</scope>
    <source>
        <strain evidence="20 21">RCC1871</strain>
    </source>
</reference>
<evidence type="ECO:0000256" key="1">
    <source>
        <dbReference type="ARBA" id="ARBA00001936"/>
    </source>
</evidence>
<dbReference type="Gene3D" id="3.30.110.110">
    <property type="entry name" value="Mre11, capping domain"/>
    <property type="match status" value="1"/>
</dbReference>
<evidence type="ECO:0000256" key="5">
    <source>
        <dbReference type="ARBA" id="ARBA00022454"/>
    </source>
</evidence>
<evidence type="ECO:0000256" key="17">
    <source>
        <dbReference type="PIRSR" id="PIRSR000882-1"/>
    </source>
</evidence>
<evidence type="ECO:0000256" key="18">
    <source>
        <dbReference type="SAM" id="MobiDB-lite"/>
    </source>
</evidence>
<keyword evidence="21" id="KW-1185">Reference proteome</keyword>
<comment type="function">
    <text evidence="16">Core component of the MRN complex, which plays a central role in double-strand break (DSB) repair, DNA recombination, maintenance of telomere integrity and meiosis. The MRN complex is involved in the repair of DNA double-strand breaks (DSBs) via homologous recombination (HR), an error-free mechanism which primarily occurs during S and G2 phases. The complex (1) mediates the end resection of damaged DNA, which generates proper single-stranded DNA, a key initial steps in HR, and is (2) required for the recruitment of other repair factors and efficient activation of ATM and ATR upon DNA damage. Within the MRN complex, MRE11 possesses both single-strand endonuclease activity and double-strand-specific 3'-5' exonuclease activity. MRE11 first endonucleolytically cleaves the 5' strand at DNA DSB ends to prevent non-homologous end joining (NHEJ) and licence HR. It then generates a single-stranded DNA gap via 3' to 5' exonucleolytic degradation, which is required for single-strand invasion and recombination.</text>
</comment>
<name>A0AAX4PCE7_9CHLO</name>
<dbReference type="InterPro" id="IPR041796">
    <property type="entry name" value="Mre11_N"/>
</dbReference>
<keyword evidence="6 16" id="KW-0540">Nuclease</keyword>
<keyword evidence="11 16" id="KW-0269">Exonuclease</keyword>
<dbReference type="GO" id="GO:0035861">
    <property type="term" value="C:site of double-strand break"/>
    <property type="evidence" value="ECO:0007669"/>
    <property type="project" value="TreeGrafter"/>
</dbReference>
<dbReference type="GO" id="GO:0006303">
    <property type="term" value="P:double-strand break repair via nonhomologous end joining"/>
    <property type="evidence" value="ECO:0007669"/>
    <property type="project" value="TreeGrafter"/>
</dbReference>
<feature type="compositionally biased region" description="Polar residues" evidence="18">
    <location>
        <begin position="678"/>
        <end position="687"/>
    </location>
</feature>
<dbReference type="InterPro" id="IPR004843">
    <property type="entry name" value="Calcineurin-like_PHP"/>
</dbReference>
<dbReference type="Pfam" id="PF02037">
    <property type="entry name" value="SAP"/>
    <property type="match status" value="1"/>
</dbReference>
<feature type="active site" description="Proton donor" evidence="17">
    <location>
        <position position="209"/>
    </location>
</feature>
<comment type="similarity">
    <text evidence="4 16">Belongs to the MRE11/RAD32 family.</text>
</comment>
<dbReference type="GO" id="GO:0042138">
    <property type="term" value="P:meiotic DNA double-strand break formation"/>
    <property type="evidence" value="ECO:0007669"/>
    <property type="project" value="TreeGrafter"/>
</dbReference>
<evidence type="ECO:0000256" key="14">
    <source>
        <dbReference type="ARBA" id="ARBA00023242"/>
    </source>
</evidence>
<dbReference type="Pfam" id="PF04152">
    <property type="entry name" value="Mre11_DNA_bind"/>
    <property type="match status" value="1"/>
</dbReference>
<dbReference type="Pfam" id="PF00149">
    <property type="entry name" value="Metallophos"/>
    <property type="match status" value="1"/>
</dbReference>
<keyword evidence="12 16" id="KW-0234">DNA repair</keyword>
<dbReference type="InterPro" id="IPR003701">
    <property type="entry name" value="Mre11"/>
</dbReference>
<evidence type="ECO:0000256" key="13">
    <source>
        <dbReference type="ARBA" id="ARBA00023211"/>
    </source>
</evidence>
<evidence type="ECO:0000256" key="12">
    <source>
        <dbReference type="ARBA" id="ARBA00023204"/>
    </source>
</evidence>
<gene>
    <name evidence="20" type="ORF">HKI87_08g52280</name>
</gene>
<evidence type="ECO:0000256" key="10">
    <source>
        <dbReference type="ARBA" id="ARBA00022801"/>
    </source>
</evidence>
<feature type="domain" description="SAP" evidence="19">
    <location>
        <begin position="7"/>
        <end position="41"/>
    </location>
</feature>
<dbReference type="AlphaFoldDB" id="A0AAX4PCE7"/>
<evidence type="ECO:0000259" key="19">
    <source>
        <dbReference type="PROSITE" id="PS50800"/>
    </source>
</evidence>
<dbReference type="GO" id="GO:0000014">
    <property type="term" value="F:single-stranded DNA endodeoxyribonuclease activity"/>
    <property type="evidence" value="ECO:0007669"/>
    <property type="project" value="TreeGrafter"/>
</dbReference>
<dbReference type="GO" id="GO:0030870">
    <property type="term" value="C:Mre11 complex"/>
    <property type="evidence" value="ECO:0007669"/>
    <property type="project" value="UniProtKB-UniRule"/>
</dbReference>
<sequence length="791" mass="87014">MGASDDLQRMRVADLRDELARRSLDTGGLKAALVSRLAKALRSEKETSSSRLEAEPQIRERERGEAARGGVDRTTTSSVPDSVYEDPDEETFRIIVATDNHLGYKEDDQIRKDDSFDAFDECFRIARERKADLVLLGGDIFHQNKPSKRTICKTIEILRRHCLDQGKRVGFKVLNGKEDNVFSTKFGSTNYEDPNFHVGLPTFTIHGNHDDPAGVDQVSPLDILSSSNLLNYYGKSGIEGEGMGSVTIKPVLLGKGDTKVALYGLGWIKDERLAKLFSTPDGVKWFTPDGPDDEYFNIFTIHQNRVHHSPKMCIKESLFWPGLDLVIWGHEHESIPHTVQAEKSEYVISQLGSTVQTSLTEGEAKQKHCMMLEIRGSQWRTTPIPLRTVRPFVFDNLNLSQELPTGNSFGDDGFGDGEGGAGAEDRSKEIEDVIHKKVEDMLNLLAQDQDPSLKEKLPLVRLRVNYTGFTTINTQRFGQKFVGRVANPNDIVVFIKKQGGTAGEEGAGGKGLNQSTSRGNFIPDAQEQDCIDRFIADNLTADLEVLKVKELNQALHEFVEKDEAKAFHACIDKAVDRATSREANGKTAKQHNDLVEDLLGALEDDDDVAGAKATAGKKKGKGKGRAGPSGGKKKPAALDSDEDFAPSEEDDGLDDWTQRKRSQPATSSRARGKRQKTIQDYAQESQQGGTGRPAKRSLPLSFSQRAKPAKAAPRASGRKKRAAAAEREEEAVCLDSGGSQDSLDFMTPAGTEEASKKITRGGNFFQRSRGRQTQGGTQGTRALPKSWGKAL</sequence>
<dbReference type="PROSITE" id="PS50800">
    <property type="entry name" value="SAP"/>
    <property type="match status" value="1"/>
</dbReference>
<evidence type="ECO:0000256" key="11">
    <source>
        <dbReference type="ARBA" id="ARBA00022839"/>
    </source>
</evidence>
<feature type="compositionally biased region" description="Low complexity" evidence="18">
    <location>
        <begin position="771"/>
        <end position="781"/>
    </location>
</feature>
<dbReference type="SMART" id="SM01347">
    <property type="entry name" value="Mre11_DNA_bind"/>
    <property type="match status" value="1"/>
</dbReference>
<evidence type="ECO:0000256" key="16">
    <source>
        <dbReference type="PIRNR" id="PIRNR000882"/>
    </source>
</evidence>
<dbReference type="PANTHER" id="PTHR10139:SF1">
    <property type="entry name" value="DOUBLE-STRAND BREAK REPAIR PROTEIN MRE11"/>
    <property type="match status" value="1"/>
</dbReference>
<evidence type="ECO:0000256" key="7">
    <source>
        <dbReference type="ARBA" id="ARBA00022723"/>
    </source>
</evidence>
<dbReference type="InterPro" id="IPR029052">
    <property type="entry name" value="Metallo-depent_PP-like"/>
</dbReference>
<dbReference type="InterPro" id="IPR038487">
    <property type="entry name" value="Mre11_capping_dom"/>
</dbReference>
<dbReference type="Gene3D" id="3.60.21.10">
    <property type="match status" value="1"/>
</dbReference>
<keyword evidence="7" id="KW-0479">Metal-binding</keyword>
<dbReference type="SUPFAM" id="SSF68906">
    <property type="entry name" value="SAP domain"/>
    <property type="match status" value="1"/>
</dbReference>
<dbReference type="GO" id="GO:0000723">
    <property type="term" value="P:telomere maintenance"/>
    <property type="evidence" value="ECO:0007669"/>
    <property type="project" value="TreeGrafter"/>
</dbReference>
<dbReference type="Gene3D" id="1.10.720.30">
    <property type="entry name" value="SAP domain"/>
    <property type="match status" value="1"/>
</dbReference>
<protein>
    <recommendedName>
        <fullName evidence="16">Double-strand break repair protein</fullName>
    </recommendedName>
</protein>
<feature type="region of interest" description="Disordered" evidence="18">
    <location>
        <begin position="612"/>
        <end position="791"/>
    </location>
</feature>
<keyword evidence="9 16" id="KW-0227">DNA damage</keyword>
<dbReference type="GO" id="GO:0007095">
    <property type="term" value="P:mitotic G2 DNA damage checkpoint signaling"/>
    <property type="evidence" value="ECO:0007669"/>
    <property type="project" value="TreeGrafter"/>
</dbReference>
<evidence type="ECO:0000256" key="4">
    <source>
        <dbReference type="ARBA" id="ARBA00009028"/>
    </source>
</evidence>
<keyword evidence="14 16" id="KW-0539">Nucleus</keyword>
<evidence type="ECO:0000256" key="8">
    <source>
        <dbReference type="ARBA" id="ARBA00022759"/>
    </source>
</evidence>
<dbReference type="PANTHER" id="PTHR10139">
    <property type="entry name" value="DOUBLE-STRAND BREAK REPAIR PROTEIN MRE11"/>
    <property type="match status" value="1"/>
</dbReference>
<evidence type="ECO:0000256" key="3">
    <source>
        <dbReference type="ARBA" id="ARBA00004286"/>
    </source>
</evidence>
<dbReference type="Proteomes" id="UP001472866">
    <property type="component" value="Chromosome 08"/>
</dbReference>
<dbReference type="PIRSF" id="PIRSF000882">
    <property type="entry name" value="DSB_repair_MRE11"/>
    <property type="match status" value="1"/>
</dbReference>
<keyword evidence="15 16" id="KW-0469">Meiosis</keyword>
<dbReference type="InterPro" id="IPR003034">
    <property type="entry name" value="SAP_dom"/>
</dbReference>
<dbReference type="GO" id="GO:0097552">
    <property type="term" value="P:mitochondrial double-strand break repair via homologous recombination"/>
    <property type="evidence" value="ECO:0007669"/>
    <property type="project" value="TreeGrafter"/>
</dbReference>
<evidence type="ECO:0000256" key="15">
    <source>
        <dbReference type="ARBA" id="ARBA00023254"/>
    </source>
</evidence>